<gene>
    <name evidence="2" type="ORF">QC763_510890</name>
</gene>
<feature type="region of interest" description="Disordered" evidence="1">
    <location>
        <begin position="293"/>
        <end position="353"/>
    </location>
</feature>
<feature type="compositionally biased region" description="Low complexity" evidence="1">
    <location>
        <begin position="504"/>
        <end position="516"/>
    </location>
</feature>
<feature type="compositionally biased region" description="Polar residues" evidence="1">
    <location>
        <begin position="293"/>
        <end position="312"/>
    </location>
</feature>
<organism evidence="2 3">
    <name type="scientific">Podospora pseudopauciseta</name>
    <dbReference type="NCBI Taxonomy" id="2093780"/>
    <lineage>
        <taxon>Eukaryota</taxon>
        <taxon>Fungi</taxon>
        <taxon>Dikarya</taxon>
        <taxon>Ascomycota</taxon>
        <taxon>Pezizomycotina</taxon>
        <taxon>Sordariomycetes</taxon>
        <taxon>Sordariomycetidae</taxon>
        <taxon>Sordariales</taxon>
        <taxon>Podosporaceae</taxon>
        <taxon>Podospora</taxon>
    </lineage>
</organism>
<accession>A0ABR0HAT3</accession>
<evidence type="ECO:0000313" key="3">
    <source>
        <dbReference type="Proteomes" id="UP001326199"/>
    </source>
</evidence>
<feature type="region of interest" description="Disordered" evidence="1">
    <location>
        <begin position="83"/>
        <end position="144"/>
    </location>
</feature>
<dbReference type="RefSeq" id="XP_062765116.1">
    <property type="nucleotide sequence ID" value="XM_062913659.1"/>
</dbReference>
<feature type="region of interest" description="Disordered" evidence="1">
    <location>
        <begin position="395"/>
        <end position="418"/>
    </location>
</feature>
<dbReference type="Proteomes" id="UP001326199">
    <property type="component" value="Unassembled WGS sequence"/>
</dbReference>
<feature type="region of interest" description="Disordered" evidence="1">
    <location>
        <begin position="471"/>
        <end position="492"/>
    </location>
</feature>
<reference evidence="2 3" key="1">
    <citation type="journal article" date="2023" name="bioRxiv">
        <title>High-quality genome assemblies of four members of thePodospora anserinaspecies complex.</title>
        <authorList>
            <person name="Ament-Velasquez S.L."/>
            <person name="Vogan A.A."/>
            <person name="Wallerman O."/>
            <person name="Hartmann F."/>
            <person name="Gautier V."/>
            <person name="Silar P."/>
            <person name="Giraud T."/>
            <person name="Johannesson H."/>
        </authorList>
    </citation>
    <scope>NUCLEOTIDE SEQUENCE [LARGE SCALE GENOMIC DNA]</scope>
    <source>
        <strain evidence="2 3">CBS 411.78</strain>
    </source>
</reference>
<evidence type="ECO:0000313" key="2">
    <source>
        <dbReference type="EMBL" id="KAK4665150.1"/>
    </source>
</evidence>
<feature type="compositionally biased region" description="Low complexity" evidence="1">
    <location>
        <begin position="316"/>
        <end position="327"/>
    </location>
</feature>
<dbReference type="EMBL" id="JAFFHB010000006">
    <property type="protein sequence ID" value="KAK4665150.1"/>
    <property type="molecule type" value="Genomic_DNA"/>
</dbReference>
<feature type="compositionally biased region" description="Basic and acidic residues" evidence="1">
    <location>
        <begin position="479"/>
        <end position="492"/>
    </location>
</feature>
<feature type="region of interest" description="Disordered" evidence="1">
    <location>
        <begin position="504"/>
        <end position="531"/>
    </location>
</feature>
<evidence type="ECO:0000256" key="1">
    <source>
        <dbReference type="SAM" id="MobiDB-lite"/>
    </source>
</evidence>
<protein>
    <submittedName>
        <fullName evidence="2">Uncharacterized protein</fullName>
    </submittedName>
</protein>
<sequence>MMYRSFPTIGACGGFRLRRIVLPSTRRLTRVPNMPSASNFPAAIVEDTLAAPFNMSSTAGPTTICRCAERGLPTSAFSAMYSAVASPPSPLGKRRRDDDSSSNDNHHKRQRNPLSDSRIADSIKRRKTINSGSPTHWAITSHRRPPRRSLDIVNHLTMQMGNLHISVTFERYCTESRRLNSTSQSIFGIPVPLHHKSPVSNVFITDMKNDSFSFYYQSATSVEVEMGLADDNQDLVQEDELVDELRQGDPPEEDSFLTRFCQWLGSIASSDDYRIVDLTPVWQQTNAGITISGQNLSITPGSPQPAQDTAQPATPGPSVGGVPVSGPLMTVISGSRRPIEDTPTPAQESHKPDGYTCLSALRPRAADRVPIHGQILHTASGRLRPNNKEKNVISADAAPSAEPSTARRHHRRNHTTNTDRWDKLDVINASYQPKSNPLHKVAAPVKSHLKTKKARTASRKKATFGSNMRISVNDTHYPQPHEEGDAATRAERKAKLRREIEANRAAQQAESSVEAAAAKKRKADDQGEQAFRGVAAPYVPYPHKHNEHDMLNTSLVQ</sequence>
<proteinExistence type="predicted"/>
<comment type="caution">
    <text evidence="2">The sequence shown here is derived from an EMBL/GenBank/DDBJ whole genome shotgun (WGS) entry which is preliminary data.</text>
</comment>
<keyword evidence="3" id="KW-1185">Reference proteome</keyword>
<name>A0ABR0HAT3_9PEZI</name>
<dbReference type="GeneID" id="87934002"/>